<evidence type="ECO:0008006" key="2">
    <source>
        <dbReference type="Google" id="ProtNLM"/>
    </source>
</evidence>
<gene>
    <name evidence="1" type="ORF">SDC9_201176</name>
</gene>
<dbReference type="EMBL" id="VSSQ01120686">
    <property type="protein sequence ID" value="MPN53512.1"/>
    <property type="molecule type" value="Genomic_DNA"/>
</dbReference>
<proteinExistence type="predicted"/>
<accession>A0A645IRQ7</accession>
<organism evidence="1">
    <name type="scientific">bioreactor metagenome</name>
    <dbReference type="NCBI Taxonomy" id="1076179"/>
    <lineage>
        <taxon>unclassified sequences</taxon>
        <taxon>metagenomes</taxon>
        <taxon>ecological metagenomes</taxon>
    </lineage>
</organism>
<name>A0A645IRQ7_9ZZZZ</name>
<evidence type="ECO:0000313" key="1">
    <source>
        <dbReference type="EMBL" id="MPN53512.1"/>
    </source>
</evidence>
<comment type="caution">
    <text evidence="1">The sequence shown here is derived from an EMBL/GenBank/DDBJ whole genome shotgun (WGS) entry which is preliminary data.</text>
</comment>
<dbReference type="AlphaFoldDB" id="A0A645IRQ7"/>
<reference evidence="1" key="1">
    <citation type="submission" date="2019-08" db="EMBL/GenBank/DDBJ databases">
        <authorList>
            <person name="Kucharzyk K."/>
            <person name="Murdoch R.W."/>
            <person name="Higgins S."/>
            <person name="Loffler F."/>
        </authorList>
    </citation>
    <scope>NUCLEOTIDE SEQUENCE</scope>
</reference>
<protein>
    <recommendedName>
        <fullName evidence="2">Amine oxidase domain-containing protein</fullName>
    </recommendedName>
</protein>
<sequence length="102" mass="10905">MSKNLYPELPSHLLESFSSTPTTLERLTANSEGAITGWAFTGGKIPVVHSMQEITKSVRTEFDAISQAGQWAFSPSGLPISVMTGKLAGDRAIKAVKQARNG</sequence>